<evidence type="ECO:0000313" key="2">
    <source>
        <dbReference type="Proteomes" id="UP001295740"/>
    </source>
</evidence>
<protein>
    <submittedName>
        <fullName evidence="1">Uu.00g072970.m01.CDS01</fullName>
    </submittedName>
</protein>
<proteinExistence type="predicted"/>
<dbReference type="AlphaFoldDB" id="A0AAI8YLI0"/>
<sequence length="83" mass="9173">MGYYNGNGSPNARTIHMDPNRHMEQGMHITENSVYLALSRRLWAYVFERPHDEVSASTSGVAAAVTRSAFPIPNPTPKTLSKA</sequence>
<evidence type="ECO:0000313" key="1">
    <source>
        <dbReference type="EMBL" id="CAJ2511672.1"/>
    </source>
</evidence>
<dbReference type="Proteomes" id="UP001295740">
    <property type="component" value="Unassembled WGS sequence"/>
</dbReference>
<reference evidence="1" key="1">
    <citation type="submission" date="2023-10" db="EMBL/GenBank/DDBJ databases">
        <authorList>
            <person name="Hackl T."/>
        </authorList>
    </citation>
    <scope>NUCLEOTIDE SEQUENCE</scope>
</reference>
<comment type="caution">
    <text evidence="1">The sequence shown here is derived from an EMBL/GenBank/DDBJ whole genome shotgun (WGS) entry which is preliminary data.</text>
</comment>
<gene>
    <name evidence="1" type="ORF">KHLLAP_LOCUS12140</name>
</gene>
<accession>A0AAI8YLI0</accession>
<dbReference type="EMBL" id="CAUWAG010000018">
    <property type="protein sequence ID" value="CAJ2511672.1"/>
    <property type="molecule type" value="Genomic_DNA"/>
</dbReference>
<keyword evidence="2" id="KW-1185">Reference proteome</keyword>
<name>A0AAI8YLI0_9PEZI</name>
<organism evidence="1 2">
    <name type="scientific">Anthostomella pinea</name>
    <dbReference type="NCBI Taxonomy" id="933095"/>
    <lineage>
        <taxon>Eukaryota</taxon>
        <taxon>Fungi</taxon>
        <taxon>Dikarya</taxon>
        <taxon>Ascomycota</taxon>
        <taxon>Pezizomycotina</taxon>
        <taxon>Sordariomycetes</taxon>
        <taxon>Xylariomycetidae</taxon>
        <taxon>Xylariales</taxon>
        <taxon>Xylariaceae</taxon>
        <taxon>Anthostomella</taxon>
    </lineage>
</organism>